<keyword evidence="6" id="KW-0862">Zinc</keyword>
<keyword evidence="2" id="KW-0690">Ribosome biogenesis</keyword>
<feature type="compositionally biased region" description="Basic and acidic residues" evidence="14">
    <location>
        <begin position="232"/>
        <end position="247"/>
    </location>
</feature>
<proteinExistence type="inferred from homology"/>
<comment type="subunit">
    <text evidence="10">Interacts with FBL, SNU13, NOP58, NUFIP1, RUVBL1, RUVBL2 and TAF9. Interacts (via HIT-type zinc finger) with the RUVBL1/RUVBL2 complex in the presence of ADP.</text>
</comment>
<dbReference type="PANTHER" id="PTHR13483">
    <property type="entry name" value="BOX C_D SNORNA PROTEIN 1-RELATED"/>
    <property type="match status" value="1"/>
</dbReference>
<dbReference type="STRING" id="1442369.A0A0D2FCS2"/>
<dbReference type="GO" id="GO:0000492">
    <property type="term" value="P:box C/D snoRNP assembly"/>
    <property type="evidence" value="ECO:0007669"/>
    <property type="project" value="TreeGrafter"/>
</dbReference>
<dbReference type="GO" id="GO:0000463">
    <property type="term" value="P:maturation of LSU-rRNA from tricistronic rRNA transcript (SSU-rRNA, 5.8S rRNA, LSU-rRNA)"/>
    <property type="evidence" value="ECO:0007669"/>
    <property type="project" value="TreeGrafter"/>
</dbReference>
<protein>
    <recommendedName>
        <fullName evidence="11">Box C/D snoRNA protein 1</fullName>
    </recommendedName>
    <alternativeName>
        <fullName evidence="12">Zinc finger HIT domain-containing protein 6</fullName>
    </alternativeName>
</protein>
<keyword evidence="7" id="KW-0832">Ubl conjugation</keyword>
<evidence type="ECO:0000256" key="13">
    <source>
        <dbReference type="PROSITE-ProRule" id="PRU00453"/>
    </source>
</evidence>
<keyword evidence="17" id="KW-1185">Reference proteome</keyword>
<dbReference type="Gene3D" id="3.30.60.190">
    <property type="match status" value="1"/>
</dbReference>
<sequence>MQETKGNILLTDLCAICHANSIKYTCPRCGIHTCSLPCVRRHKTWAQCSGIRNPTAYRKRAELATPASVDQDFNFITSVERSLQKADDLVLDKGIDLAPSGVNRHGHDPKRRFDTEVENRGIHLIKAPRGLSRNTQNKSHWTPKGIMWTTEWILYDGEKKFHNVIELRTVGEAFVAIFGKTKIRRKRKRSDAETTSVPATQPDTENTQPDSSHARIAQDQPTSTPDMENQDDGSKNEASSRDKRVQDPSDTLETGAKSLEISPIIRNLHFYLLRPKTMSKLKCLIPISPTSTLDGVLRDKTLLEFPTFHVRKEAPDALSEPFISDEKYTQVGTRRQRADGTDRYRREKGVGSASEGSRRRRPRI</sequence>
<dbReference type="OrthoDB" id="272357at2759"/>
<dbReference type="PROSITE" id="PS51083">
    <property type="entry name" value="ZF_HIT"/>
    <property type="match status" value="1"/>
</dbReference>
<dbReference type="Pfam" id="PF25790">
    <property type="entry name" value="BCD1"/>
    <property type="match status" value="1"/>
</dbReference>
<evidence type="ECO:0000256" key="1">
    <source>
        <dbReference type="ARBA" id="ARBA00022499"/>
    </source>
</evidence>
<feature type="region of interest" description="Disordered" evidence="14">
    <location>
        <begin position="185"/>
        <end position="254"/>
    </location>
</feature>
<keyword evidence="4" id="KW-0479">Metal-binding</keyword>
<dbReference type="EMBL" id="KN847484">
    <property type="protein sequence ID" value="KIW99886.1"/>
    <property type="molecule type" value="Genomic_DNA"/>
</dbReference>
<evidence type="ECO:0000256" key="4">
    <source>
        <dbReference type="ARBA" id="ARBA00022723"/>
    </source>
</evidence>
<dbReference type="GeneID" id="25298885"/>
<comment type="similarity">
    <text evidence="9">Belongs to the BCD1 family.</text>
</comment>
<evidence type="ECO:0000256" key="11">
    <source>
        <dbReference type="ARBA" id="ARBA00068630"/>
    </source>
</evidence>
<dbReference type="Proteomes" id="UP000053617">
    <property type="component" value="Unassembled WGS sequence"/>
</dbReference>
<feature type="region of interest" description="Disordered" evidence="14">
    <location>
        <begin position="324"/>
        <end position="364"/>
    </location>
</feature>
<name>A0A0D2FCS2_9EURO</name>
<dbReference type="VEuPathDB" id="FungiDB:Z518_10814"/>
<reference evidence="16 17" key="1">
    <citation type="submission" date="2015-01" db="EMBL/GenBank/DDBJ databases">
        <title>The Genome Sequence of Rhinocladiella mackenzie CBS 650.93.</title>
        <authorList>
            <consortium name="The Broad Institute Genomics Platform"/>
            <person name="Cuomo C."/>
            <person name="de Hoog S."/>
            <person name="Gorbushina A."/>
            <person name="Stielow B."/>
            <person name="Teixiera M."/>
            <person name="Abouelleil A."/>
            <person name="Chapman S.B."/>
            <person name="Priest M."/>
            <person name="Young S.K."/>
            <person name="Wortman J."/>
            <person name="Nusbaum C."/>
            <person name="Birren B."/>
        </authorList>
    </citation>
    <scope>NUCLEOTIDE SEQUENCE [LARGE SCALE GENOMIC DNA]</scope>
    <source>
        <strain evidence="16 17">CBS 650.93</strain>
    </source>
</reference>
<feature type="domain" description="HIT-type" evidence="15">
    <location>
        <begin position="14"/>
        <end position="48"/>
    </location>
</feature>
<evidence type="ECO:0000256" key="12">
    <source>
        <dbReference type="ARBA" id="ARBA00077531"/>
    </source>
</evidence>
<evidence type="ECO:0000313" key="17">
    <source>
        <dbReference type="Proteomes" id="UP000053617"/>
    </source>
</evidence>
<comment type="function">
    <text evidence="8">Required for box C/D snoRNAs accumulation involved in snoRNA processing, snoRNA transport to the nucleolus and ribosome biogenesis.</text>
</comment>
<gene>
    <name evidence="16" type="ORF">Z518_10814</name>
</gene>
<evidence type="ECO:0000256" key="5">
    <source>
        <dbReference type="ARBA" id="ARBA00022771"/>
    </source>
</evidence>
<dbReference type="RefSeq" id="XP_013267099.1">
    <property type="nucleotide sequence ID" value="XM_013411645.1"/>
</dbReference>
<evidence type="ECO:0000256" key="8">
    <source>
        <dbReference type="ARBA" id="ARBA00049598"/>
    </source>
</evidence>
<dbReference type="SUPFAM" id="SSF144232">
    <property type="entry name" value="HIT/MYND zinc finger-like"/>
    <property type="match status" value="1"/>
</dbReference>
<dbReference type="GO" id="GO:0070761">
    <property type="term" value="C:pre-snoRNP complex"/>
    <property type="evidence" value="ECO:0007669"/>
    <property type="project" value="TreeGrafter"/>
</dbReference>
<keyword evidence="1" id="KW-1017">Isopeptide bond</keyword>
<keyword evidence="5 13" id="KW-0863">Zinc-finger</keyword>
<dbReference type="FunFam" id="3.30.60.190:FF:000001">
    <property type="entry name" value="box C/D snoRNA protein 1"/>
    <property type="match status" value="1"/>
</dbReference>
<dbReference type="GO" id="GO:0008270">
    <property type="term" value="F:zinc ion binding"/>
    <property type="evidence" value="ECO:0007669"/>
    <property type="project" value="UniProtKB-UniRule"/>
</dbReference>
<feature type="compositionally biased region" description="Polar residues" evidence="14">
    <location>
        <begin position="193"/>
        <end position="211"/>
    </location>
</feature>
<dbReference type="InterPro" id="IPR057721">
    <property type="entry name" value="BCD1_alpha/beta"/>
</dbReference>
<evidence type="ECO:0000256" key="2">
    <source>
        <dbReference type="ARBA" id="ARBA00022517"/>
    </source>
</evidence>
<evidence type="ECO:0000256" key="7">
    <source>
        <dbReference type="ARBA" id="ARBA00022843"/>
    </source>
</evidence>
<dbReference type="CDD" id="cd23023">
    <property type="entry name" value="zf-HIT_BCD1"/>
    <property type="match status" value="1"/>
</dbReference>
<dbReference type="Pfam" id="PF04438">
    <property type="entry name" value="zf-HIT"/>
    <property type="match status" value="1"/>
</dbReference>
<organism evidence="16 17">
    <name type="scientific">Rhinocladiella mackenziei CBS 650.93</name>
    <dbReference type="NCBI Taxonomy" id="1442369"/>
    <lineage>
        <taxon>Eukaryota</taxon>
        <taxon>Fungi</taxon>
        <taxon>Dikarya</taxon>
        <taxon>Ascomycota</taxon>
        <taxon>Pezizomycotina</taxon>
        <taxon>Eurotiomycetes</taxon>
        <taxon>Chaetothyriomycetidae</taxon>
        <taxon>Chaetothyriales</taxon>
        <taxon>Herpotrichiellaceae</taxon>
        <taxon>Rhinocladiella</taxon>
    </lineage>
</organism>
<dbReference type="InterPro" id="IPR051639">
    <property type="entry name" value="BCD1"/>
</dbReference>
<evidence type="ECO:0000313" key="16">
    <source>
        <dbReference type="EMBL" id="KIW99886.1"/>
    </source>
</evidence>
<evidence type="ECO:0000256" key="10">
    <source>
        <dbReference type="ARBA" id="ARBA00061949"/>
    </source>
</evidence>
<feature type="compositionally biased region" description="Basic and acidic residues" evidence="14">
    <location>
        <begin position="336"/>
        <end position="349"/>
    </location>
</feature>
<dbReference type="GO" id="GO:0048254">
    <property type="term" value="P:snoRNA localization"/>
    <property type="evidence" value="ECO:0007669"/>
    <property type="project" value="TreeGrafter"/>
</dbReference>
<evidence type="ECO:0000256" key="9">
    <source>
        <dbReference type="ARBA" id="ARBA00049654"/>
    </source>
</evidence>
<dbReference type="PANTHER" id="PTHR13483:SF11">
    <property type="entry name" value="ZINC FINGER HIT DOMAIN-CONTAINING PROTEIN 3"/>
    <property type="match status" value="1"/>
</dbReference>
<accession>A0A0D2FCS2</accession>
<keyword evidence="3" id="KW-0597">Phosphoprotein</keyword>
<evidence type="ECO:0000256" key="6">
    <source>
        <dbReference type="ARBA" id="ARBA00022833"/>
    </source>
</evidence>
<dbReference type="GO" id="GO:0005634">
    <property type="term" value="C:nucleus"/>
    <property type="evidence" value="ECO:0007669"/>
    <property type="project" value="TreeGrafter"/>
</dbReference>
<dbReference type="AlphaFoldDB" id="A0A0D2FCS2"/>
<dbReference type="InterPro" id="IPR007529">
    <property type="entry name" value="Znf_HIT"/>
</dbReference>
<evidence type="ECO:0000256" key="14">
    <source>
        <dbReference type="SAM" id="MobiDB-lite"/>
    </source>
</evidence>
<dbReference type="HOGENOM" id="CLU_025524_5_1_1"/>
<evidence type="ECO:0000256" key="3">
    <source>
        <dbReference type="ARBA" id="ARBA00022553"/>
    </source>
</evidence>
<evidence type="ECO:0000259" key="15">
    <source>
        <dbReference type="PROSITE" id="PS51083"/>
    </source>
</evidence>